<dbReference type="PROSITE" id="PS51257">
    <property type="entry name" value="PROKAR_LIPOPROTEIN"/>
    <property type="match status" value="1"/>
</dbReference>
<dbReference type="PROSITE" id="PS51704">
    <property type="entry name" value="GP_PDE"/>
    <property type="match status" value="1"/>
</dbReference>
<dbReference type="Pfam" id="PF03009">
    <property type="entry name" value="GDPD"/>
    <property type="match status" value="2"/>
</dbReference>
<dbReference type="InterPro" id="IPR030395">
    <property type="entry name" value="GP_PDE_dom"/>
</dbReference>
<dbReference type="Gene3D" id="3.20.20.190">
    <property type="entry name" value="Phosphatidylinositol (PI) phosphodiesterase"/>
    <property type="match status" value="1"/>
</dbReference>
<evidence type="ECO:0000256" key="4">
    <source>
        <dbReference type="ARBA" id="ARBA00022798"/>
    </source>
</evidence>
<keyword evidence="3 7" id="KW-0732">Signal</keyword>
<keyword evidence="5" id="KW-0378">Hydrolase</keyword>
<evidence type="ECO:0000313" key="9">
    <source>
        <dbReference type="EMBL" id="MCF7542776.1"/>
    </source>
</evidence>
<feature type="chain" id="PRO_5045247733" description="glycerophosphodiester phosphodiesterase" evidence="7">
    <location>
        <begin position="29"/>
        <end position="468"/>
    </location>
</feature>
<dbReference type="PANTHER" id="PTHR43620:SF7">
    <property type="entry name" value="GLYCEROPHOSPHODIESTER PHOSPHODIESTERASE GDPD5-RELATED"/>
    <property type="match status" value="1"/>
</dbReference>
<dbReference type="Proteomes" id="UP001162905">
    <property type="component" value="Unassembled WGS sequence"/>
</dbReference>
<evidence type="ECO:0000256" key="7">
    <source>
        <dbReference type="SAM" id="SignalP"/>
    </source>
</evidence>
<sequence length="468" mass="50227">MHTRSSPPPVKTLLARFIVVGCSLLVSACDNVSGISAGGRPAAAASFKTLDGAPPLVIGHRGLPGLYPEETQASYEHAADAGADSLELDLHMTKDCVLVARHNPWLSDNTNISDVAKTNAQVARRKRTVPGVWVNVRYPATAENGPARYLSDLTDPADPKSVLKSLVVDGEDHTNDWSISDFTLAELKQWIGGTTFDARDERPTELNGKLPILSFQEVIDIAKAKSAATGRVITTYPESKNPIWNNAQAIANGCGAPGTHPFEAAILKTLKDNNLNRKDAPVFVQSFDPGSLKYLRSIGLQTKAVQLVDGNGINFKTGETLFITDKPNTFVSGRPYSWTIAGDPRSFGALLTPAGLAEVKTYADGIGPWKPQAMLLTAASAQTASSQPGLPQVDTLKQTSLISDAHKAGLFVHIFTFRNEAKYLAGAYKGNPAAEYMTFFRAGVDGVFTDFTPDAVAARSTYLREVAR</sequence>
<name>A0ABS9I6C7_9PSED</name>
<dbReference type="EMBL" id="JAKJXH010000009">
    <property type="protein sequence ID" value="MCF7542776.1"/>
    <property type="molecule type" value="Genomic_DNA"/>
</dbReference>
<evidence type="ECO:0000313" key="10">
    <source>
        <dbReference type="Proteomes" id="UP001162905"/>
    </source>
</evidence>
<comment type="caution">
    <text evidence="9">The sequence shown here is derived from an EMBL/GenBank/DDBJ whole genome shotgun (WGS) entry which is preliminary data.</text>
</comment>
<feature type="signal peptide" evidence="7">
    <location>
        <begin position="1"/>
        <end position="28"/>
    </location>
</feature>
<protein>
    <recommendedName>
        <fullName evidence="2">glycerophosphodiester phosphodiesterase</fullName>
        <ecNumber evidence="2">3.1.4.46</ecNumber>
    </recommendedName>
</protein>
<keyword evidence="10" id="KW-1185">Reference proteome</keyword>
<dbReference type="InterPro" id="IPR017946">
    <property type="entry name" value="PLC-like_Pdiesterase_TIM-brl"/>
</dbReference>
<comment type="similarity">
    <text evidence="1">Belongs to the glycerophosphoryl diester phosphodiesterase family.</text>
</comment>
<dbReference type="PANTHER" id="PTHR43620">
    <property type="entry name" value="GLYCEROPHOSPHORYL DIESTER PHOSPHODIESTERASE"/>
    <property type="match status" value="1"/>
</dbReference>
<dbReference type="RefSeq" id="WP_237252088.1">
    <property type="nucleotide sequence ID" value="NZ_JAKJXF010000001.1"/>
</dbReference>
<feature type="domain" description="GP-PDE" evidence="8">
    <location>
        <begin position="55"/>
        <end position="459"/>
    </location>
</feature>
<organism evidence="9 10">
    <name type="scientific">Pseudomonas petrae</name>
    <dbReference type="NCBI Taxonomy" id="2912190"/>
    <lineage>
        <taxon>Bacteria</taxon>
        <taxon>Pseudomonadati</taxon>
        <taxon>Pseudomonadota</taxon>
        <taxon>Gammaproteobacteria</taxon>
        <taxon>Pseudomonadales</taxon>
        <taxon>Pseudomonadaceae</taxon>
        <taxon>Pseudomonas</taxon>
    </lineage>
</organism>
<reference evidence="9" key="1">
    <citation type="submission" date="2022-01" db="EMBL/GenBank/DDBJ databases">
        <title>Pseudomonas sp. nov. isolated from Antarctic regolith.</title>
        <authorList>
            <person name="Novakova D."/>
            <person name="Sedlar K."/>
        </authorList>
    </citation>
    <scope>NUCLEOTIDE SEQUENCE</scope>
    <source>
        <strain evidence="9">P2647</strain>
    </source>
</reference>
<dbReference type="EC" id="3.1.4.46" evidence="2"/>
<evidence type="ECO:0000256" key="5">
    <source>
        <dbReference type="ARBA" id="ARBA00022801"/>
    </source>
</evidence>
<keyword evidence="4" id="KW-0319">Glycerol metabolism</keyword>
<accession>A0ABS9I6C7</accession>
<evidence type="ECO:0000259" key="8">
    <source>
        <dbReference type="PROSITE" id="PS51704"/>
    </source>
</evidence>
<evidence type="ECO:0000256" key="6">
    <source>
        <dbReference type="ARBA" id="ARBA00047512"/>
    </source>
</evidence>
<proteinExistence type="inferred from homology"/>
<dbReference type="SUPFAM" id="SSF51695">
    <property type="entry name" value="PLC-like phosphodiesterases"/>
    <property type="match status" value="1"/>
</dbReference>
<evidence type="ECO:0000256" key="3">
    <source>
        <dbReference type="ARBA" id="ARBA00022729"/>
    </source>
</evidence>
<evidence type="ECO:0000256" key="1">
    <source>
        <dbReference type="ARBA" id="ARBA00007277"/>
    </source>
</evidence>
<evidence type="ECO:0000256" key="2">
    <source>
        <dbReference type="ARBA" id="ARBA00012247"/>
    </source>
</evidence>
<gene>
    <name evidence="9" type="ORF">L4G47_11120</name>
</gene>
<comment type="catalytic activity">
    <reaction evidence="6">
        <text>a sn-glycero-3-phosphodiester + H2O = an alcohol + sn-glycerol 3-phosphate + H(+)</text>
        <dbReference type="Rhea" id="RHEA:12969"/>
        <dbReference type="ChEBI" id="CHEBI:15377"/>
        <dbReference type="ChEBI" id="CHEBI:15378"/>
        <dbReference type="ChEBI" id="CHEBI:30879"/>
        <dbReference type="ChEBI" id="CHEBI:57597"/>
        <dbReference type="ChEBI" id="CHEBI:83408"/>
        <dbReference type="EC" id="3.1.4.46"/>
    </reaction>
</comment>